<protein>
    <submittedName>
        <fullName evidence="1">DUF3352 domain-containing protein</fullName>
    </submittedName>
</protein>
<dbReference type="EMBL" id="WNXC01000009">
    <property type="protein sequence ID" value="MBB2151308.1"/>
    <property type="molecule type" value="Genomic_DNA"/>
</dbReference>
<accession>A0ABR6F1A4</accession>
<comment type="caution">
    <text evidence="1">The sequence shown here is derived from an EMBL/GenBank/DDBJ whole genome shotgun (WGS) entry which is preliminary data.</text>
</comment>
<gene>
    <name evidence="1" type="ORF">GM920_20580</name>
</gene>
<evidence type="ECO:0000313" key="2">
    <source>
        <dbReference type="Proteomes" id="UP000636110"/>
    </source>
</evidence>
<sequence>MKKILLSIITLLTAIVTMAYLYFSKLNTAHAQSDLSLYAAVSESGFIFSFEQDKSVLDILKGQDNFEEIMGPEKFKSLQSLKNVVLSSTALSGLTQKQMVYLGILPGKGKELDFIISTQSDQEMSKTQLFHALKTAAMRVDSAGGQTKLTLADSSVFYLGLKDHLILLSNRPEPIKTILSKPIDKTDDQFVEYIKSGSKLSKNSLAQLYLNFNKIPALLKPIIPGKLNGELAIFNQQHAFALLTYNFSKERVLFTGTTLIQNPNSYYQLFAEEVPQKMSIQNILPEKTANFSIYAIDKYEPWSKKLDQWFTSHKEDQKRVKFAEAINQKYHLNLELLFPKYFQNQMMTFQLSTGEKLGAINLSNGDKLDQLLIDISEDYSEDLKLFKEPDLLYTYFGMPFQGFKRPYYTILDNYLVFANTAATLQSFLKDYRENQLLINTARFINVTNQLPNNSNLNFYIDHQNSKNIWAKNVYLPFFNRLTAENGLKNYESFVYQLSGDHGKFQTNLLIGKFVGTEKDF</sequence>
<dbReference type="Pfam" id="PF11832">
    <property type="entry name" value="DUF3352"/>
    <property type="match status" value="1"/>
</dbReference>
<dbReference type="RefSeq" id="WP_182961039.1">
    <property type="nucleotide sequence ID" value="NZ_WNXC01000009.1"/>
</dbReference>
<dbReference type="Proteomes" id="UP000636110">
    <property type="component" value="Unassembled WGS sequence"/>
</dbReference>
<name>A0ABR6F1A4_9SPHI</name>
<evidence type="ECO:0000313" key="1">
    <source>
        <dbReference type="EMBL" id="MBB2151308.1"/>
    </source>
</evidence>
<reference evidence="1 2" key="1">
    <citation type="submission" date="2019-11" db="EMBL/GenBank/DDBJ databases">
        <title>Description of Pedobacter sp. LMG 31462T.</title>
        <authorList>
            <person name="Carlier A."/>
            <person name="Qi S."/>
            <person name="Vandamme P."/>
        </authorList>
    </citation>
    <scope>NUCLEOTIDE SEQUENCE [LARGE SCALE GENOMIC DNA]</scope>
    <source>
        <strain evidence="1 2">LMG 31462</strain>
    </source>
</reference>
<proteinExistence type="predicted"/>
<dbReference type="InterPro" id="IPR021787">
    <property type="entry name" value="DUF3352"/>
</dbReference>
<organism evidence="1 2">
    <name type="scientific">Pedobacter gandavensis</name>
    <dbReference type="NCBI Taxonomy" id="2679963"/>
    <lineage>
        <taxon>Bacteria</taxon>
        <taxon>Pseudomonadati</taxon>
        <taxon>Bacteroidota</taxon>
        <taxon>Sphingobacteriia</taxon>
        <taxon>Sphingobacteriales</taxon>
        <taxon>Sphingobacteriaceae</taxon>
        <taxon>Pedobacter</taxon>
    </lineage>
</organism>
<keyword evidence="2" id="KW-1185">Reference proteome</keyword>